<dbReference type="GO" id="GO:0006782">
    <property type="term" value="P:protoporphyrinogen IX biosynthetic process"/>
    <property type="evidence" value="ECO:0007669"/>
    <property type="project" value="UniProtKB-UniPathway"/>
</dbReference>
<dbReference type="SUPFAM" id="SSF54782">
    <property type="entry name" value="Porphobilinogen deaminase (hydroxymethylbilane synthase), C-terminal domain"/>
    <property type="match status" value="1"/>
</dbReference>
<dbReference type="PANTHER" id="PTHR11557:SF0">
    <property type="entry name" value="PORPHOBILINOGEN DEAMINASE"/>
    <property type="match status" value="1"/>
</dbReference>
<dbReference type="InterPro" id="IPR000860">
    <property type="entry name" value="HemC"/>
</dbReference>
<evidence type="ECO:0000256" key="7">
    <source>
        <dbReference type="ARBA" id="ARBA00033064"/>
    </source>
</evidence>
<dbReference type="Gene3D" id="3.40.190.10">
    <property type="entry name" value="Periplasmic binding protein-like II"/>
    <property type="match status" value="2"/>
</dbReference>
<evidence type="ECO:0000256" key="2">
    <source>
        <dbReference type="ARBA" id="ARBA00004735"/>
    </source>
</evidence>
<dbReference type="UniPathway" id="UPA00251">
    <property type="reaction ID" value="UER00319"/>
</dbReference>
<evidence type="ECO:0000256" key="6">
    <source>
        <dbReference type="ARBA" id="ARBA00023244"/>
    </source>
</evidence>
<evidence type="ECO:0000256" key="1">
    <source>
        <dbReference type="ARBA" id="ARBA00001916"/>
    </source>
</evidence>
<protein>
    <recommendedName>
        <fullName evidence="4">hydroxymethylbilane synthase</fullName>
        <ecNumber evidence="4">2.5.1.61</ecNumber>
    </recommendedName>
    <alternativeName>
        <fullName evidence="7">Hydroxymethylbilane synthase</fullName>
    </alternativeName>
</protein>
<evidence type="ECO:0000259" key="8">
    <source>
        <dbReference type="Pfam" id="PF01379"/>
    </source>
</evidence>
<proteinExistence type="inferred from homology"/>
<dbReference type="Pfam" id="PF03900">
    <property type="entry name" value="Porphobil_deamC"/>
    <property type="match status" value="1"/>
</dbReference>
<dbReference type="PIRSF" id="PIRSF001438">
    <property type="entry name" value="4pyrrol_synth_OHMeBilane_synth"/>
    <property type="match status" value="1"/>
</dbReference>
<evidence type="ECO:0000256" key="4">
    <source>
        <dbReference type="ARBA" id="ARBA00012655"/>
    </source>
</evidence>
<dbReference type="PROSITE" id="PS00533">
    <property type="entry name" value="PORPHOBILINOGEN_DEAM"/>
    <property type="match status" value="1"/>
</dbReference>
<accession>A0A0H5RM98</accession>
<organism evidence="10">
    <name type="scientific">Spongospora subterranea</name>
    <dbReference type="NCBI Taxonomy" id="70186"/>
    <lineage>
        <taxon>Eukaryota</taxon>
        <taxon>Sar</taxon>
        <taxon>Rhizaria</taxon>
        <taxon>Endomyxa</taxon>
        <taxon>Phytomyxea</taxon>
        <taxon>Plasmodiophorida</taxon>
        <taxon>Plasmodiophoridae</taxon>
        <taxon>Spongospora</taxon>
    </lineage>
</organism>
<dbReference type="Gene3D" id="3.30.160.40">
    <property type="entry name" value="Porphobilinogen deaminase, C-terminal domain"/>
    <property type="match status" value="1"/>
</dbReference>
<dbReference type="InterPro" id="IPR022419">
    <property type="entry name" value="Porphobilin_deaminase_cofac_BS"/>
</dbReference>
<keyword evidence="6" id="KW-0627">Porphyrin biosynthesis</keyword>
<dbReference type="InterPro" id="IPR022417">
    <property type="entry name" value="Porphobilin_deaminase_N"/>
</dbReference>
<feature type="domain" description="Porphobilinogen deaminase C-terminal" evidence="9">
    <location>
        <begin position="231"/>
        <end position="303"/>
    </location>
</feature>
<keyword evidence="5" id="KW-0808">Transferase</keyword>
<dbReference type="PANTHER" id="PTHR11557">
    <property type="entry name" value="PORPHOBILINOGEN DEAMINASE"/>
    <property type="match status" value="1"/>
</dbReference>
<dbReference type="Pfam" id="PF01379">
    <property type="entry name" value="Porphobil_deam"/>
    <property type="match status" value="1"/>
</dbReference>
<comment type="cofactor">
    <cofactor evidence="1">
        <name>dipyrromethane</name>
        <dbReference type="ChEBI" id="CHEBI:60342"/>
    </cofactor>
</comment>
<evidence type="ECO:0000259" key="9">
    <source>
        <dbReference type="Pfam" id="PF03900"/>
    </source>
</evidence>
<comment type="similarity">
    <text evidence="3">Belongs to the HMBS family.</text>
</comment>
<dbReference type="PRINTS" id="PR00151">
    <property type="entry name" value="PORPHBDMNASE"/>
</dbReference>
<dbReference type="SUPFAM" id="SSF53850">
    <property type="entry name" value="Periplasmic binding protein-like II"/>
    <property type="match status" value="1"/>
</dbReference>
<evidence type="ECO:0000256" key="3">
    <source>
        <dbReference type="ARBA" id="ARBA00005638"/>
    </source>
</evidence>
<dbReference type="NCBIfam" id="TIGR00212">
    <property type="entry name" value="hemC"/>
    <property type="match status" value="1"/>
</dbReference>
<sequence length="323" mass="35086">MAELDPTPIVIGGRASPLAVWQSRLVQTELRHRHAGAAESAFPIVNITSEADVDQTTPLSQFSNKGVFTRHLDRALMSGQIRLAVHSFKDLPTILPEGVMLAAVLDRKHKHDVVVLRDSVSSLNHLPSGTRIGTSSVRRRALLRRHHPHIECVDIRGNIQTRLTLIDQGRVDGVILAAAALHRLNMDAMISIHLTDWPYAVSQGALAVVCRDDDQRAYREAHSLNDAGTALVCVAERALLRTLEGGCKVPIGVNAKLVDGVMTIYGAVIGLDGEQMIEETLSGSCLTQPEADRLGQNLGLALKDKGATSLLRQIRSEIDSQTL</sequence>
<reference evidence="10" key="1">
    <citation type="submission" date="2015-04" db="EMBL/GenBank/DDBJ databases">
        <title>The genome sequence of the plant pathogenic Rhizarian Plasmodiophora brassicae reveals insights in its biotrophic life cycle and the origin of chitin synthesis.</title>
        <authorList>
            <person name="Schwelm A."/>
            <person name="Fogelqvist J."/>
            <person name="Knaust A."/>
            <person name="Julke S."/>
            <person name="Lilja T."/>
            <person name="Dhandapani V."/>
            <person name="Bonilla-Rosso G."/>
            <person name="Karlsson M."/>
            <person name="Shevchenko A."/>
            <person name="Choi S.R."/>
            <person name="Kim H.G."/>
            <person name="Park J.Y."/>
            <person name="Lim Y.P."/>
            <person name="Ludwig-Muller J."/>
            <person name="Dixelius C."/>
        </authorList>
    </citation>
    <scope>NUCLEOTIDE SEQUENCE</scope>
    <source>
        <tissue evidence="10">Potato root galls</tissue>
    </source>
</reference>
<dbReference type="EC" id="2.5.1.61" evidence="4"/>
<dbReference type="EMBL" id="HACM01009402">
    <property type="protein sequence ID" value="CRZ09844.1"/>
    <property type="molecule type" value="Transcribed_RNA"/>
</dbReference>
<dbReference type="GO" id="GO:0004418">
    <property type="term" value="F:hydroxymethylbilane synthase activity"/>
    <property type="evidence" value="ECO:0007669"/>
    <property type="project" value="UniProtKB-EC"/>
</dbReference>
<feature type="domain" description="Porphobilinogen deaminase N-terminal" evidence="8">
    <location>
        <begin position="9"/>
        <end position="217"/>
    </location>
</feature>
<comment type="pathway">
    <text evidence="2">Porphyrin-containing compound metabolism; protoporphyrin-IX biosynthesis; coproporphyrinogen-III from 5-aminolevulinate: step 2/4.</text>
</comment>
<dbReference type="AlphaFoldDB" id="A0A0H5RM98"/>
<dbReference type="InterPro" id="IPR022418">
    <property type="entry name" value="Porphobilinogen_deaminase_C"/>
</dbReference>
<evidence type="ECO:0000256" key="5">
    <source>
        <dbReference type="ARBA" id="ARBA00022679"/>
    </source>
</evidence>
<evidence type="ECO:0000313" key="10">
    <source>
        <dbReference type="EMBL" id="CRZ09844.1"/>
    </source>
</evidence>
<dbReference type="GO" id="GO:0005737">
    <property type="term" value="C:cytoplasm"/>
    <property type="evidence" value="ECO:0007669"/>
    <property type="project" value="TreeGrafter"/>
</dbReference>
<name>A0A0H5RM98_9EUKA</name>
<dbReference type="InterPro" id="IPR036803">
    <property type="entry name" value="Porphobilinogen_deaminase_C_sf"/>
</dbReference>
<dbReference type="FunFam" id="3.40.190.10:FF:000005">
    <property type="entry name" value="Porphobilinogen deaminase"/>
    <property type="match status" value="1"/>
</dbReference>